<dbReference type="SUPFAM" id="SSF55729">
    <property type="entry name" value="Acyl-CoA N-acyltransferases (Nat)"/>
    <property type="match status" value="1"/>
</dbReference>
<dbReference type="PROSITE" id="PS51186">
    <property type="entry name" value="GNAT"/>
    <property type="match status" value="1"/>
</dbReference>
<comment type="caution">
    <text evidence="2">The sequence shown here is derived from an EMBL/GenBank/DDBJ whole genome shotgun (WGS) entry which is preliminary data.</text>
</comment>
<keyword evidence="3" id="KW-1185">Reference proteome</keyword>
<feature type="domain" description="N-acetyltransferase" evidence="1">
    <location>
        <begin position="1"/>
        <end position="124"/>
    </location>
</feature>
<evidence type="ECO:0000313" key="2">
    <source>
        <dbReference type="EMBL" id="OKP88504.1"/>
    </source>
</evidence>
<dbReference type="Pfam" id="PF00583">
    <property type="entry name" value="Acetyltransf_1"/>
    <property type="match status" value="1"/>
</dbReference>
<dbReference type="Proteomes" id="UP000186058">
    <property type="component" value="Unassembled WGS sequence"/>
</dbReference>
<accession>A0ABX3ES37</accession>
<reference evidence="2 3" key="1">
    <citation type="submission" date="2016-03" db="EMBL/GenBank/DDBJ databases">
        <authorList>
            <person name="Sant'Anna F.H."/>
            <person name="Ambrosini A."/>
            <person name="Souza R."/>
            <person name="Bach E."/>
            <person name="Fernandes G."/>
            <person name="Balsanelli E."/>
            <person name="Baura V.A."/>
            <person name="Souza E.M."/>
            <person name="Passaglia L."/>
        </authorList>
    </citation>
    <scope>NUCLEOTIDE SEQUENCE [LARGE SCALE GENOMIC DNA]</scope>
    <source>
        <strain evidence="2 3">P26E</strain>
    </source>
</reference>
<sequence>MDIVIAQMEESLSTVDALPLTFLMLRNNRIIGFYQLNEQEYLVRKDLSPWIGPLFIDKNERGQALGAMPLQHARKIAGSRLGVEKVYLTTDHIQYYEKYGFREIGLSLFEWGRPSKIYEHDTLC</sequence>
<evidence type="ECO:0000313" key="3">
    <source>
        <dbReference type="Proteomes" id="UP000186058"/>
    </source>
</evidence>
<evidence type="ECO:0000259" key="1">
    <source>
        <dbReference type="PROSITE" id="PS51186"/>
    </source>
</evidence>
<gene>
    <name evidence="2" type="ORF">A3844_07325</name>
</gene>
<protein>
    <recommendedName>
        <fullName evidence="1">N-acetyltransferase domain-containing protein</fullName>
    </recommendedName>
</protein>
<dbReference type="Gene3D" id="3.40.630.30">
    <property type="match status" value="1"/>
</dbReference>
<proteinExistence type="predicted"/>
<dbReference type="EMBL" id="LVWI01000030">
    <property type="protein sequence ID" value="OKP88504.1"/>
    <property type="molecule type" value="Genomic_DNA"/>
</dbReference>
<dbReference type="InterPro" id="IPR000182">
    <property type="entry name" value="GNAT_dom"/>
</dbReference>
<dbReference type="CDD" id="cd04301">
    <property type="entry name" value="NAT_SF"/>
    <property type="match status" value="1"/>
</dbReference>
<name>A0ABX3ES37_9BACL</name>
<dbReference type="RefSeq" id="WP_083606744.1">
    <property type="nucleotide sequence ID" value="NZ_LVWI01000030.1"/>
</dbReference>
<organism evidence="2 3">
    <name type="scientific">Paenibacillus helianthi</name>
    <dbReference type="NCBI Taxonomy" id="1349432"/>
    <lineage>
        <taxon>Bacteria</taxon>
        <taxon>Bacillati</taxon>
        <taxon>Bacillota</taxon>
        <taxon>Bacilli</taxon>
        <taxon>Bacillales</taxon>
        <taxon>Paenibacillaceae</taxon>
        <taxon>Paenibacillus</taxon>
    </lineage>
</organism>
<dbReference type="InterPro" id="IPR016181">
    <property type="entry name" value="Acyl_CoA_acyltransferase"/>
</dbReference>